<dbReference type="PANTHER" id="PTHR35870:SF1">
    <property type="entry name" value="PROTEIN, PUTATIVE (AFU_ORTHOLOGUE AFUA_5G03330)-RELATED"/>
    <property type="match status" value="1"/>
</dbReference>
<dbReference type="EMBL" id="NEDP02001812">
    <property type="protein sequence ID" value="OWF52361.1"/>
    <property type="molecule type" value="Genomic_DNA"/>
</dbReference>
<evidence type="ECO:0000313" key="3">
    <source>
        <dbReference type="EMBL" id="OWF52361.1"/>
    </source>
</evidence>
<dbReference type="OrthoDB" id="10004862at2759"/>
<evidence type="ECO:0000313" key="4">
    <source>
        <dbReference type="Proteomes" id="UP000242188"/>
    </source>
</evidence>
<dbReference type="GO" id="GO:0016491">
    <property type="term" value="F:oxidoreductase activity"/>
    <property type="evidence" value="ECO:0007669"/>
    <property type="project" value="UniProtKB-KW"/>
</dbReference>
<gene>
    <name evidence="3" type="ORF">KP79_PYT18529</name>
</gene>
<dbReference type="InterPro" id="IPR025337">
    <property type="entry name" value="Questin_oxidase-like"/>
</dbReference>
<keyword evidence="4" id="KW-1185">Reference proteome</keyword>
<accession>A0A210QUE4</accession>
<dbReference type="STRING" id="6573.A0A210QUE4"/>
<sequence>MAANKGKWLAEILQEYSTQKYFIEYQGFKSNHMAHGIVALNELGASQTKIGEFAKWCTKLLEPPEHPDHTGEDPDTPPVSDQTLPDLLGKRKSYYGIRNNYISKLNTCGSLEDVIKAEFPKLSRGLGCVAMHGLIQLGYGFHAGHGTVVSEGLAYMHHSYQPIIFDETKAESDIENFGKGDTDVLDILSEMKADSSLRQHMLDGALVNKKLGKYLGDGFSNRFVFLTNNSGDILLQYANRINIPFTRDGITETEFLINLSDWLTDQAIAVYAMSERQNDFFLLHGVTSAWSLRQIIPYLCPKDAMDAMRTFACDLMAVYLTVDAPALTKAITTDAGSVTDETWREIVDTLLTQELDPHEEHLLKLVHVCLAQWKNNKLSSKAGFYVDAAKSCLIHKMSFCTYEE</sequence>
<evidence type="ECO:0000256" key="1">
    <source>
        <dbReference type="ARBA" id="ARBA00023002"/>
    </source>
</evidence>
<comment type="caution">
    <text evidence="3">The sequence shown here is derived from an EMBL/GenBank/DDBJ whole genome shotgun (WGS) entry which is preliminary data.</text>
</comment>
<name>A0A210QUE4_MIZYE</name>
<proteinExistence type="predicted"/>
<dbReference type="Pfam" id="PF14027">
    <property type="entry name" value="Questin_oxidase"/>
    <property type="match status" value="1"/>
</dbReference>
<protein>
    <submittedName>
        <fullName evidence="3">Uncharacterized protein</fullName>
    </submittedName>
</protein>
<feature type="region of interest" description="Disordered" evidence="2">
    <location>
        <begin position="64"/>
        <end position="86"/>
    </location>
</feature>
<keyword evidence="1" id="KW-0560">Oxidoreductase</keyword>
<dbReference type="Proteomes" id="UP000242188">
    <property type="component" value="Unassembled WGS sequence"/>
</dbReference>
<dbReference type="AlphaFoldDB" id="A0A210QUE4"/>
<organism evidence="3 4">
    <name type="scientific">Mizuhopecten yessoensis</name>
    <name type="common">Japanese scallop</name>
    <name type="synonym">Patinopecten yessoensis</name>
    <dbReference type="NCBI Taxonomy" id="6573"/>
    <lineage>
        <taxon>Eukaryota</taxon>
        <taxon>Metazoa</taxon>
        <taxon>Spiralia</taxon>
        <taxon>Lophotrochozoa</taxon>
        <taxon>Mollusca</taxon>
        <taxon>Bivalvia</taxon>
        <taxon>Autobranchia</taxon>
        <taxon>Pteriomorphia</taxon>
        <taxon>Pectinida</taxon>
        <taxon>Pectinoidea</taxon>
        <taxon>Pectinidae</taxon>
        <taxon>Mizuhopecten</taxon>
    </lineage>
</organism>
<dbReference type="PANTHER" id="PTHR35870">
    <property type="entry name" value="PROTEIN, PUTATIVE (AFU_ORTHOLOGUE AFUA_5G03330)-RELATED"/>
    <property type="match status" value="1"/>
</dbReference>
<evidence type="ECO:0000256" key="2">
    <source>
        <dbReference type="SAM" id="MobiDB-lite"/>
    </source>
</evidence>
<reference evidence="3 4" key="1">
    <citation type="journal article" date="2017" name="Nat. Ecol. Evol.">
        <title>Scallop genome provides insights into evolution of bilaterian karyotype and development.</title>
        <authorList>
            <person name="Wang S."/>
            <person name="Zhang J."/>
            <person name="Jiao W."/>
            <person name="Li J."/>
            <person name="Xun X."/>
            <person name="Sun Y."/>
            <person name="Guo X."/>
            <person name="Huan P."/>
            <person name="Dong B."/>
            <person name="Zhang L."/>
            <person name="Hu X."/>
            <person name="Sun X."/>
            <person name="Wang J."/>
            <person name="Zhao C."/>
            <person name="Wang Y."/>
            <person name="Wang D."/>
            <person name="Huang X."/>
            <person name="Wang R."/>
            <person name="Lv J."/>
            <person name="Li Y."/>
            <person name="Zhang Z."/>
            <person name="Liu B."/>
            <person name="Lu W."/>
            <person name="Hui Y."/>
            <person name="Liang J."/>
            <person name="Zhou Z."/>
            <person name="Hou R."/>
            <person name="Li X."/>
            <person name="Liu Y."/>
            <person name="Li H."/>
            <person name="Ning X."/>
            <person name="Lin Y."/>
            <person name="Zhao L."/>
            <person name="Xing Q."/>
            <person name="Dou J."/>
            <person name="Li Y."/>
            <person name="Mao J."/>
            <person name="Guo H."/>
            <person name="Dou H."/>
            <person name="Li T."/>
            <person name="Mu C."/>
            <person name="Jiang W."/>
            <person name="Fu Q."/>
            <person name="Fu X."/>
            <person name="Miao Y."/>
            <person name="Liu J."/>
            <person name="Yu Q."/>
            <person name="Li R."/>
            <person name="Liao H."/>
            <person name="Li X."/>
            <person name="Kong Y."/>
            <person name="Jiang Z."/>
            <person name="Chourrout D."/>
            <person name="Li R."/>
            <person name="Bao Z."/>
        </authorList>
    </citation>
    <scope>NUCLEOTIDE SEQUENCE [LARGE SCALE GENOMIC DNA]</scope>
    <source>
        <strain evidence="3 4">PY_sf001</strain>
    </source>
</reference>